<dbReference type="PANTHER" id="PTHR30371:SF0">
    <property type="entry name" value="SEC-INDEPENDENT PROTEIN TRANSLOCASE PROTEIN TATC, CHLOROPLASTIC-RELATED"/>
    <property type="match status" value="1"/>
</dbReference>
<evidence type="ECO:0000313" key="6">
    <source>
        <dbReference type="EMBL" id="KKQ89792.1"/>
    </source>
</evidence>
<comment type="caution">
    <text evidence="6">The sequence shown here is derived from an EMBL/GenBank/DDBJ whole genome shotgun (WGS) entry which is preliminary data.</text>
</comment>
<feature type="transmembrane region" description="Helical" evidence="5">
    <location>
        <begin position="110"/>
        <end position="133"/>
    </location>
</feature>
<dbReference type="EMBL" id="LBVR01000051">
    <property type="protein sequence ID" value="KKQ89792.1"/>
    <property type="molecule type" value="Genomic_DNA"/>
</dbReference>
<proteinExistence type="predicted"/>
<evidence type="ECO:0000256" key="3">
    <source>
        <dbReference type="ARBA" id="ARBA00022989"/>
    </source>
</evidence>
<keyword evidence="4 5" id="KW-0472">Membrane</keyword>
<gene>
    <name evidence="6" type="ORF">UT14_C0051G0004</name>
</gene>
<feature type="transmembrane region" description="Helical" evidence="5">
    <location>
        <begin position="153"/>
        <end position="183"/>
    </location>
</feature>
<dbReference type="GO" id="GO:0033281">
    <property type="term" value="C:TAT protein transport complex"/>
    <property type="evidence" value="ECO:0007669"/>
    <property type="project" value="TreeGrafter"/>
</dbReference>
<feature type="transmembrane region" description="Helical" evidence="5">
    <location>
        <begin position="195"/>
        <end position="226"/>
    </location>
</feature>
<accession>A0A0G0LFE5</accession>
<feature type="transmembrane region" description="Helical" evidence="5">
    <location>
        <begin position="26"/>
        <end position="45"/>
    </location>
</feature>
<feature type="transmembrane region" description="Helical" evidence="5">
    <location>
        <begin position="65"/>
        <end position="89"/>
    </location>
</feature>
<organism evidence="6 7">
    <name type="scientific">Candidatus Shapirobacteria bacterium GW2011_GWE1_38_92</name>
    <dbReference type="NCBI Taxonomy" id="1618489"/>
    <lineage>
        <taxon>Bacteria</taxon>
        <taxon>Candidatus Shapironibacteriota</taxon>
    </lineage>
</organism>
<name>A0A0G0LFE5_9BACT</name>
<protein>
    <submittedName>
        <fullName evidence="6">Sec-independent protein translocase protein TatCy</fullName>
    </submittedName>
</protein>
<evidence type="ECO:0000256" key="1">
    <source>
        <dbReference type="ARBA" id="ARBA00004141"/>
    </source>
</evidence>
<dbReference type="GO" id="GO:0043953">
    <property type="term" value="P:protein transport by the Tat complex"/>
    <property type="evidence" value="ECO:0007669"/>
    <property type="project" value="TreeGrafter"/>
</dbReference>
<dbReference type="GO" id="GO:0009977">
    <property type="term" value="F:proton motive force dependent protein transmembrane transporter activity"/>
    <property type="evidence" value="ECO:0007669"/>
    <property type="project" value="TreeGrafter"/>
</dbReference>
<dbReference type="InterPro" id="IPR002033">
    <property type="entry name" value="TatC"/>
</dbReference>
<evidence type="ECO:0000313" key="7">
    <source>
        <dbReference type="Proteomes" id="UP000033841"/>
    </source>
</evidence>
<reference evidence="6 7" key="1">
    <citation type="journal article" date="2015" name="Nature">
        <title>rRNA introns, odd ribosomes, and small enigmatic genomes across a large radiation of phyla.</title>
        <authorList>
            <person name="Brown C.T."/>
            <person name="Hug L.A."/>
            <person name="Thomas B.C."/>
            <person name="Sharon I."/>
            <person name="Castelle C.J."/>
            <person name="Singh A."/>
            <person name="Wilkins M.J."/>
            <person name="Williams K.H."/>
            <person name="Banfield J.F."/>
        </authorList>
    </citation>
    <scope>NUCLEOTIDE SEQUENCE [LARGE SCALE GENOMIC DNA]</scope>
</reference>
<sequence>MTQSKNFVKASKIRVTRNKCAPIRKVALAFVIGVIFGAVKNRWIITSLISIFNLENINIVLVSPYQFINLAISISILSGIIFAGPLLIYELLGFIKPALRPHEFRLITKLLPISIILFIAGFIFGVRILQFVIDIYVNTSQKFNIGNFWDIEAFLTQVVVMGTCMAIVFELPIFLTILLRLGVIDRNILTAQRKYVYAGLLIFDILLPPTDILSMSLIFVPLALLFEGTLLFNPQKSLYPIANLKNSIKIS</sequence>
<comment type="subcellular location">
    <subcellularLocation>
        <location evidence="1">Membrane</location>
        <topology evidence="1">Multi-pass membrane protein</topology>
    </subcellularLocation>
</comment>
<evidence type="ECO:0000256" key="2">
    <source>
        <dbReference type="ARBA" id="ARBA00022692"/>
    </source>
</evidence>
<dbReference type="PRINTS" id="PR01840">
    <property type="entry name" value="TATCFAMILY"/>
</dbReference>
<keyword evidence="2 5" id="KW-0812">Transmembrane</keyword>
<dbReference type="AlphaFoldDB" id="A0A0G0LFE5"/>
<dbReference type="Proteomes" id="UP000033841">
    <property type="component" value="Unassembled WGS sequence"/>
</dbReference>
<dbReference type="Pfam" id="PF00902">
    <property type="entry name" value="TatC"/>
    <property type="match status" value="1"/>
</dbReference>
<dbReference type="PANTHER" id="PTHR30371">
    <property type="entry name" value="SEC-INDEPENDENT PROTEIN TRANSLOCASE PROTEIN TATC"/>
    <property type="match status" value="1"/>
</dbReference>
<dbReference type="GO" id="GO:0065002">
    <property type="term" value="P:intracellular protein transmembrane transport"/>
    <property type="evidence" value="ECO:0007669"/>
    <property type="project" value="TreeGrafter"/>
</dbReference>
<evidence type="ECO:0000256" key="5">
    <source>
        <dbReference type="SAM" id="Phobius"/>
    </source>
</evidence>
<keyword evidence="3 5" id="KW-1133">Transmembrane helix</keyword>
<evidence type="ECO:0000256" key="4">
    <source>
        <dbReference type="ARBA" id="ARBA00023136"/>
    </source>
</evidence>